<name>A0A381XJ34_9ZZZZ</name>
<reference evidence="1" key="1">
    <citation type="submission" date="2018-05" db="EMBL/GenBank/DDBJ databases">
        <authorList>
            <person name="Lanie J.A."/>
            <person name="Ng W.-L."/>
            <person name="Kazmierczak K.M."/>
            <person name="Andrzejewski T.M."/>
            <person name="Davidsen T.M."/>
            <person name="Wayne K.J."/>
            <person name="Tettelin H."/>
            <person name="Glass J.I."/>
            <person name="Rusch D."/>
            <person name="Podicherti R."/>
            <person name="Tsui H.-C.T."/>
            <person name="Winkler M.E."/>
        </authorList>
    </citation>
    <scope>NUCLEOTIDE SEQUENCE</scope>
</reference>
<feature type="non-terminal residue" evidence="1">
    <location>
        <position position="176"/>
    </location>
</feature>
<dbReference type="Gene3D" id="3.20.20.150">
    <property type="entry name" value="Divalent-metal-dependent TIM barrel enzymes"/>
    <property type="match status" value="1"/>
</dbReference>
<evidence type="ECO:0008006" key="2">
    <source>
        <dbReference type="Google" id="ProtNLM"/>
    </source>
</evidence>
<dbReference type="AlphaFoldDB" id="A0A381XJ34"/>
<dbReference type="InterPro" id="IPR036237">
    <property type="entry name" value="Xyl_isomerase-like_sf"/>
</dbReference>
<sequence>MKRRQFLAYSTSSVISLGVLGDSASQAKSVSKLQNVGLQLSTVTPLMMQDFEGTLARVAEIGYTEVEFSALGHLGRPTVYVRQLLQQNDLSAPIGRISPKLPDNFAQMSRQEAFAMFREKGKPENLLETVRYSLDTALEMDQAYLNLPGLMQDNFTSADQVRRNIDLLSQAGEMCA</sequence>
<organism evidence="1">
    <name type="scientific">marine metagenome</name>
    <dbReference type="NCBI Taxonomy" id="408172"/>
    <lineage>
        <taxon>unclassified sequences</taxon>
        <taxon>metagenomes</taxon>
        <taxon>ecological metagenomes</taxon>
    </lineage>
</organism>
<accession>A0A381XJ34</accession>
<dbReference type="EMBL" id="UINC01015323">
    <property type="protein sequence ID" value="SVA64610.1"/>
    <property type="molecule type" value="Genomic_DNA"/>
</dbReference>
<protein>
    <recommendedName>
        <fullName evidence="2">Xylose isomerase-like TIM barrel domain-containing protein</fullName>
    </recommendedName>
</protein>
<proteinExistence type="predicted"/>
<dbReference type="SUPFAM" id="SSF51658">
    <property type="entry name" value="Xylose isomerase-like"/>
    <property type="match status" value="1"/>
</dbReference>
<gene>
    <name evidence="1" type="ORF">METZ01_LOCUS117464</name>
</gene>
<evidence type="ECO:0000313" key="1">
    <source>
        <dbReference type="EMBL" id="SVA64610.1"/>
    </source>
</evidence>